<accession>A0A0D6EL62</accession>
<reference evidence="3" key="1">
    <citation type="submission" date="2015-02" db="EMBL/GenBank/DDBJ databases">
        <authorList>
            <person name="Gon?alves P."/>
        </authorList>
    </citation>
    <scope>NUCLEOTIDE SEQUENCE [LARGE SCALE GENOMIC DNA]</scope>
</reference>
<feature type="compositionally biased region" description="Low complexity" evidence="1">
    <location>
        <begin position="761"/>
        <end position="772"/>
    </location>
</feature>
<feature type="region of interest" description="Disordered" evidence="1">
    <location>
        <begin position="23"/>
        <end position="194"/>
    </location>
</feature>
<feature type="region of interest" description="Disordered" evidence="1">
    <location>
        <begin position="856"/>
        <end position="911"/>
    </location>
</feature>
<sequence>MGGELWLGVFGRWYALKWWENEEAEEEERRGRLEKGVREMSVEDDDKDLDYPSGSAPSPISSHVSSPLSHDPSRSASSPSSASAPPLSPSSRTASANSTSGRLPRSSTSTKRVFRAGQRRSSPTSLTRLKSKAENAAREREEADLEAGLKGLKEDGAGESTTAGAADSKMANAANATKPAATASGESSTPDPLLVELQLQLDELRSTTAEGEKRLQDELEVLRGKKRDEDAFRAELKTKTKGLEEAKRTAEASRVEAERELNERKSVIKEVQGRVEKLMKEIRALERKEMEAIERKEKKKRERKEREKKLREDVGKKKDELKEKEKGLEEVMQKVGEMERKLDVRRALLATRRSELAQLAGAVAERNGLAAVPGGGLYAVPPQVVGATATLGGVGAVANAFAVPFGQGAYGRRNYPYVHPLSATSSRPGSIRSGHFDPHTGTFQSAPSSPTLSHPVSPLDDHAPPYPPPNAVDLNGGWPSSYGPAPNGSASLAQPGFLEHRLQHRAVSGPSALPSVEDIPSHFLPFDVDALVGASNEAPSLHSYDDSSPGANKSRPPLALPLQYLDSGLLAGSDSPSLEGPLSPMTPHQTSLIPSQLFHMLDEDDEDEFVMPDSPTLRTRLGWMDEWKGLGLNVDDLGAAGGSRRENSQDATEEVEAVKQEEQAQNANGETGSPALLSPRSDVFPAVPSATTSPLGPPPASPFAPWDNSGPVSLSPPVSTTLSGTSLDSPSGPGSSTILHRLSPSQDLDDDLPRAGLSLNPDAKAFAFPFAPGIQQQSHARTSSVPSPPTSAAVLSSIARNGRSSSTTTASSFPGSALPSPTVANYPSAIGEPPAKSRMEFANPSNAALAAPLSASRFTPPFDWPRTTSPPKFNAAPGSAPATKSASSTPTGSGAFNPLDEEDSLLGPLRK</sequence>
<feature type="compositionally biased region" description="Polar residues" evidence="1">
    <location>
        <begin position="441"/>
        <end position="454"/>
    </location>
</feature>
<feature type="compositionally biased region" description="Polar residues" evidence="1">
    <location>
        <begin position="798"/>
        <end position="814"/>
    </location>
</feature>
<dbReference type="Proteomes" id="UP000243876">
    <property type="component" value="Unassembled WGS sequence"/>
</dbReference>
<gene>
    <name evidence="2" type="primary">SPOSA6832_02410</name>
</gene>
<protein>
    <submittedName>
        <fullName evidence="2">SPOSA6832_02410-mRNA-1:cds</fullName>
    </submittedName>
</protein>
<dbReference type="OrthoDB" id="2548929at2759"/>
<feature type="compositionally biased region" description="Polar residues" evidence="1">
    <location>
        <begin position="119"/>
        <end position="128"/>
    </location>
</feature>
<feature type="compositionally biased region" description="Low complexity" evidence="1">
    <location>
        <begin position="875"/>
        <end position="895"/>
    </location>
</feature>
<feature type="compositionally biased region" description="Low complexity" evidence="1">
    <location>
        <begin position="782"/>
        <end position="797"/>
    </location>
</feature>
<feature type="region of interest" description="Disordered" evidence="1">
    <location>
        <begin position="242"/>
        <end position="261"/>
    </location>
</feature>
<feature type="region of interest" description="Disordered" evidence="1">
    <location>
        <begin position="638"/>
        <end position="843"/>
    </location>
</feature>
<feature type="region of interest" description="Disordered" evidence="1">
    <location>
        <begin position="289"/>
        <end position="322"/>
    </location>
</feature>
<proteinExistence type="predicted"/>
<feature type="compositionally biased region" description="Polar residues" evidence="1">
    <location>
        <begin position="97"/>
        <end position="111"/>
    </location>
</feature>
<dbReference type="PANTHER" id="PTHR45725">
    <property type="entry name" value="FORMIN HOMOLOGY 2 FAMILY MEMBER"/>
    <property type="match status" value="1"/>
</dbReference>
<feature type="region of interest" description="Disordered" evidence="1">
    <location>
        <begin position="424"/>
        <end position="493"/>
    </location>
</feature>
<feature type="compositionally biased region" description="Basic and acidic residues" evidence="1">
    <location>
        <begin position="131"/>
        <end position="141"/>
    </location>
</feature>
<feature type="region of interest" description="Disordered" evidence="1">
    <location>
        <begin position="540"/>
        <end position="559"/>
    </location>
</feature>
<feature type="non-terminal residue" evidence="2">
    <location>
        <position position="1"/>
    </location>
</feature>
<dbReference type="InterPro" id="IPR051425">
    <property type="entry name" value="Formin_Homology"/>
</dbReference>
<evidence type="ECO:0000256" key="1">
    <source>
        <dbReference type="SAM" id="MobiDB-lite"/>
    </source>
</evidence>
<name>A0A0D6EL62_SPOSA</name>
<dbReference type="AlphaFoldDB" id="A0A0D6EL62"/>
<feature type="compositionally biased region" description="Basic and acidic residues" evidence="1">
    <location>
        <begin position="27"/>
        <end position="41"/>
    </location>
</feature>
<feature type="compositionally biased region" description="Low complexity" evidence="1">
    <location>
        <begin position="163"/>
        <end position="183"/>
    </location>
</feature>
<feature type="compositionally biased region" description="Polar residues" evidence="1">
    <location>
        <begin position="710"/>
        <end position="746"/>
    </location>
</feature>
<evidence type="ECO:0000313" key="3">
    <source>
        <dbReference type="Proteomes" id="UP000243876"/>
    </source>
</evidence>
<keyword evidence="3" id="KW-1185">Reference proteome</keyword>
<feature type="compositionally biased region" description="Low complexity" evidence="1">
    <location>
        <begin position="52"/>
        <end position="96"/>
    </location>
</feature>
<evidence type="ECO:0000313" key="2">
    <source>
        <dbReference type="EMBL" id="CEQ40747.1"/>
    </source>
</evidence>
<dbReference type="PANTHER" id="PTHR45725:SF18">
    <property type="entry name" value="ORC1-LIKE AAA ATPASE DOMAIN-CONTAINING PROTEIN"/>
    <property type="match status" value="1"/>
</dbReference>
<organism evidence="2 3">
    <name type="scientific">Sporidiobolus salmonicolor</name>
    <name type="common">Yeast-like fungus</name>
    <name type="synonym">Sporobolomyces salmonicolor</name>
    <dbReference type="NCBI Taxonomy" id="5005"/>
    <lineage>
        <taxon>Eukaryota</taxon>
        <taxon>Fungi</taxon>
        <taxon>Dikarya</taxon>
        <taxon>Basidiomycota</taxon>
        <taxon>Pucciniomycotina</taxon>
        <taxon>Microbotryomycetes</taxon>
        <taxon>Sporidiobolales</taxon>
        <taxon>Sporidiobolaceae</taxon>
        <taxon>Sporobolomyces</taxon>
    </lineage>
</organism>
<dbReference type="EMBL" id="CENE01000008">
    <property type="protein sequence ID" value="CEQ40747.1"/>
    <property type="molecule type" value="Genomic_DNA"/>
</dbReference>
<feature type="compositionally biased region" description="Basic and acidic residues" evidence="1">
    <location>
        <begin position="304"/>
        <end position="322"/>
    </location>
</feature>